<evidence type="ECO:0000313" key="1">
    <source>
        <dbReference type="EMBL" id="MDO1534655.1"/>
    </source>
</evidence>
<accession>A0ABT8S6V9</accession>
<sequence length="140" mass="15297">MTPAEKVLSRASGVRKAGPDRWMFKSPNRDDRTASVSMRELPDGKILLHDFGGDDLESLLCGLGLETHDLFPEPLTVTERPRRRSLISTTDALRILASESNLVAIAAANLAHGVSLTDEDRARLLTAAGRIQTIEREAHA</sequence>
<dbReference type="RefSeq" id="WP_301812432.1">
    <property type="nucleotide sequence ID" value="NZ_JAUJZH010000015.1"/>
</dbReference>
<dbReference type="EMBL" id="JAUKVY010000015">
    <property type="protein sequence ID" value="MDO1534655.1"/>
    <property type="molecule type" value="Genomic_DNA"/>
</dbReference>
<organism evidence="1 2">
    <name type="scientific">Variovorax ginsengisoli</name>
    <dbReference type="NCBI Taxonomy" id="363844"/>
    <lineage>
        <taxon>Bacteria</taxon>
        <taxon>Pseudomonadati</taxon>
        <taxon>Pseudomonadota</taxon>
        <taxon>Betaproteobacteria</taxon>
        <taxon>Burkholderiales</taxon>
        <taxon>Comamonadaceae</taxon>
        <taxon>Variovorax</taxon>
    </lineage>
</organism>
<name>A0ABT8S6V9_9BURK</name>
<dbReference type="Proteomes" id="UP001169027">
    <property type="component" value="Unassembled WGS sequence"/>
</dbReference>
<gene>
    <name evidence="1" type="ORF">Q2T77_20395</name>
</gene>
<keyword evidence="2" id="KW-1185">Reference proteome</keyword>
<evidence type="ECO:0000313" key="2">
    <source>
        <dbReference type="Proteomes" id="UP001169027"/>
    </source>
</evidence>
<reference evidence="1" key="1">
    <citation type="submission" date="2023-06" db="EMBL/GenBank/DDBJ databases">
        <authorList>
            <person name="Jiang Y."/>
            <person name="Liu Q."/>
        </authorList>
    </citation>
    <scope>NUCLEOTIDE SEQUENCE</scope>
    <source>
        <strain evidence="1">CGMCC 1.12090</strain>
    </source>
</reference>
<protein>
    <submittedName>
        <fullName evidence="1">DNA primase</fullName>
    </submittedName>
</protein>
<proteinExistence type="predicted"/>
<comment type="caution">
    <text evidence="1">The sequence shown here is derived from an EMBL/GenBank/DDBJ whole genome shotgun (WGS) entry which is preliminary data.</text>
</comment>